<accession>A0A179T5W5</accession>
<evidence type="ECO:0000313" key="5">
    <source>
        <dbReference type="Proteomes" id="UP000078534"/>
    </source>
</evidence>
<organism evidence="4 5">
    <name type="scientific">Metabacillus litoralis</name>
    <dbReference type="NCBI Taxonomy" id="152268"/>
    <lineage>
        <taxon>Bacteria</taxon>
        <taxon>Bacillati</taxon>
        <taxon>Bacillota</taxon>
        <taxon>Bacilli</taxon>
        <taxon>Bacillales</taxon>
        <taxon>Bacillaceae</taxon>
        <taxon>Metabacillus</taxon>
    </lineage>
</organism>
<dbReference type="PANTHER" id="PTHR39183:SF1">
    <property type="entry name" value="SPORE COAT PROTEIN F-LIKE PROTEIN YHCQ"/>
    <property type="match status" value="1"/>
</dbReference>
<evidence type="ECO:0000256" key="3">
    <source>
        <dbReference type="ARBA" id="ARBA00024344"/>
    </source>
</evidence>
<evidence type="ECO:0000256" key="2">
    <source>
        <dbReference type="ARBA" id="ARBA00024325"/>
    </source>
</evidence>
<dbReference type="InterPro" id="IPR012851">
    <property type="entry name" value="Spore_coat_CotF-like"/>
</dbReference>
<dbReference type="PANTHER" id="PTHR39183">
    <property type="entry name" value="SPORE COAT PROTEIN F-LIKE PROTEIN YHCQ"/>
    <property type="match status" value="1"/>
</dbReference>
<dbReference type="STRING" id="152268.A6K24_00135"/>
<evidence type="ECO:0000313" key="4">
    <source>
        <dbReference type="EMBL" id="OAS89014.1"/>
    </source>
</evidence>
<dbReference type="Gene3D" id="1.20.1260.10">
    <property type="match status" value="1"/>
</dbReference>
<dbReference type="GO" id="GO:0030435">
    <property type="term" value="P:sporulation resulting in formation of a cellular spore"/>
    <property type="evidence" value="ECO:0007669"/>
    <property type="project" value="UniProtKB-KW"/>
</dbReference>
<reference evidence="5" key="1">
    <citation type="submission" date="2016-04" db="EMBL/GenBank/DDBJ databases">
        <authorList>
            <person name="Lyu Z."/>
            <person name="Lyu W."/>
        </authorList>
    </citation>
    <scope>NUCLEOTIDE SEQUENCE [LARGE SCALE GENOMIC DNA]</scope>
    <source>
        <strain evidence="5">C44</strain>
    </source>
</reference>
<name>A0A179T5W5_9BACI</name>
<comment type="subcellular location">
    <subcellularLocation>
        <location evidence="2">Spore coat</location>
    </subcellularLocation>
</comment>
<dbReference type="Proteomes" id="UP000078534">
    <property type="component" value="Unassembled WGS sequence"/>
</dbReference>
<dbReference type="AlphaFoldDB" id="A0A179T5W5"/>
<dbReference type="OrthoDB" id="1930261at2"/>
<dbReference type="InterPro" id="IPR012347">
    <property type="entry name" value="Ferritin-like"/>
</dbReference>
<comment type="similarity">
    <text evidence="3">Belongs to the CotF family.</text>
</comment>
<dbReference type="Pfam" id="PF07875">
    <property type="entry name" value="Coat_F"/>
    <property type="match status" value="1"/>
</dbReference>
<keyword evidence="1" id="KW-0749">Sporulation</keyword>
<protein>
    <submittedName>
        <fullName evidence="4">Spore gernimation protein GerQ</fullName>
    </submittedName>
</protein>
<proteinExistence type="inferred from homology"/>
<sequence length="99" mass="11129">MNSIVENFTGMNAMSDQVIATDLLISAKSGVRNYAMAVTEAGTPEIKHTLTRHLEEALDMHEKISNYMVSKGWYHAYDTKEQIQLNLQNINTAMNLPTL</sequence>
<keyword evidence="5" id="KW-1185">Reference proteome</keyword>
<dbReference type="EMBL" id="LWSG01000001">
    <property type="protein sequence ID" value="OAS89014.1"/>
    <property type="molecule type" value="Genomic_DNA"/>
</dbReference>
<comment type="caution">
    <text evidence="4">The sequence shown here is derived from an EMBL/GenBank/DDBJ whole genome shotgun (WGS) entry which is preliminary data.</text>
</comment>
<dbReference type="RefSeq" id="WP_066323629.1">
    <property type="nucleotide sequence ID" value="NZ_LWSG01000001.1"/>
</dbReference>
<evidence type="ECO:0000256" key="1">
    <source>
        <dbReference type="ARBA" id="ARBA00022969"/>
    </source>
</evidence>
<gene>
    <name evidence="4" type="ORF">A6K24_00135</name>
</gene>